<dbReference type="Gene3D" id="2.60.40.4070">
    <property type="match status" value="1"/>
</dbReference>
<evidence type="ECO:0000256" key="2">
    <source>
        <dbReference type="SAM" id="SignalP"/>
    </source>
</evidence>
<evidence type="ECO:0000313" key="4">
    <source>
        <dbReference type="EMBL" id="GEC08284.1"/>
    </source>
</evidence>
<evidence type="ECO:0000259" key="3">
    <source>
        <dbReference type="Pfam" id="PF13860"/>
    </source>
</evidence>
<feature type="chain" id="PRO_5021450522" description="FlgD/Vpr Ig-like domain-containing protein" evidence="2">
    <location>
        <begin position="31"/>
        <end position="1024"/>
    </location>
</feature>
<sequence>MARHAFVRLVTASAALAAGLSPLLPTTAVADTPQETVVPAALRDSETVAVLQHPDTQTGTDGAGTEGVYHRLEGHTGLLWTRYSDGRSFEAPPAARTVALSGTGSDILAYRHPEGRIDLWNPVDGSTRTVQLPVGQGLLGVYGTTVVTAQSVTDPDGTTRRVLHLLTVGADGTVVDTEVGGLPAGMRLGHARGADASSVFFNADLDGTARMVAVDRTTGQVQGWTQALPGTTYALVKISPEYVAMYRVGPDAKVLVVPRSDLSATPVEAAVNGSVDDLAVVGDWLVHQPSGSDDVKARPIAGGPEVTLLTATRLAVSAVSDGSAVTVGRTGADDWGIQRIHAGPDGKPVVTRVKPLPRPPAPVQGISLEQGRLVVTDTSAAGQRDDYVRTVATHGTPTFGARTSFTPGTGSRMTACPATDVACSQLFGTADGRIAWLERGSAQEDVIRVDGPTGVWQRTVPGGGRITDVSGRYVLHTTADKQYVYRIDDYATPTVTRTPGAAALAGGVLWTAGTAAGAVSAYDLAAKKTTETLTTDAGCTPDELQALGRYLYWSCDDRAGVYDRTAKKSVPVPTGEAKLGDGYVVTHDKAAGKLTLTTVVGGTPASRVIGDLPDTGVSQRDVRWTVDESGANAAYVDGQERVHLVPSGVAQQPLRLLGPAQNAAYVQAREIDAVPDTLTTVLLSKPSASWELTVRDKATGKVVAVRRGGAARGALSVGWDGRGTGGTLLPNGTYDWTLQATAADGVGAPLQTRGTVRLHKGAPVRHDHVGPSGRPDGIGDLLTLDSSGGLTFQQGTGKGAFSGKVTGSGWSTGVKAVPVGDLSGDRCNDVLVKFSSGTTRLYKPACGAALKPSTPYTTIGTGTGWNQYDILTSPGDVTKDGRPDLLARTAATGTVYLYKGTTTGKFAARVKLYDNWKTYKKVVGAGDLNGDGIGDLVAQDKANVLYRYYGTGKGTFTSRVKLASNWGGSYNVVVGVGDITGDGTADLVARDTAGVLYRVPGTGKGSFGARVRIGTGWQGYRGLS</sequence>
<protein>
    <recommendedName>
        <fullName evidence="3">FlgD/Vpr Ig-like domain-containing protein</fullName>
    </recommendedName>
</protein>
<comment type="caution">
    <text evidence="4">The sequence shown here is derived from an EMBL/GenBank/DDBJ whole genome shotgun (WGS) entry which is preliminary data.</text>
</comment>
<dbReference type="Pfam" id="PF13860">
    <property type="entry name" value="FlgD_ig"/>
    <property type="match status" value="1"/>
</dbReference>
<feature type="domain" description="FlgD/Vpr Ig-like" evidence="3">
    <location>
        <begin position="680"/>
        <end position="743"/>
    </location>
</feature>
<dbReference type="InterPro" id="IPR013517">
    <property type="entry name" value="FG-GAP"/>
</dbReference>
<evidence type="ECO:0000313" key="5">
    <source>
        <dbReference type="Proteomes" id="UP000317881"/>
    </source>
</evidence>
<proteinExistence type="predicted"/>
<dbReference type="PANTHER" id="PTHR44103:SF1">
    <property type="entry name" value="PROPROTEIN CONVERTASE P"/>
    <property type="match status" value="1"/>
</dbReference>
<feature type="signal peptide" evidence="2">
    <location>
        <begin position="1"/>
        <end position="30"/>
    </location>
</feature>
<gene>
    <name evidence="4" type="ORF">SSP24_59390</name>
</gene>
<evidence type="ECO:0000256" key="1">
    <source>
        <dbReference type="ARBA" id="ARBA00022729"/>
    </source>
</evidence>
<dbReference type="RefSeq" id="WP_141312940.1">
    <property type="nucleotide sequence ID" value="NZ_BJND01000050.1"/>
</dbReference>
<accession>A0A4Y3VMY3</accession>
<dbReference type="AlphaFoldDB" id="A0A4Y3VMY3"/>
<dbReference type="InterPro" id="IPR028994">
    <property type="entry name" value="Integrin_alpha_N"/>
</dbReference>
<keyword evidence="1 2" id="KW-0732">Signal</keyword>
<dbReference type="InterPro" id="IPR025965">
    <property type="entry name" value="FlgD/Vpr_Ig-like"/>
</dbReference>
<dbReference type="OrthoDB" id="3275941at2"/>
<dbReference type="SUPFAM" id="SSF69318">
    <property type="entry name" value="Integrin alpha N-terminal domain"/>
    <property type="match status" value="1"/>
</dbReference>
<dbReference type="PANTHER" id="PTHR44103">
    <property type="entry name" value="PROPROTEIN CONVERTASE P"/>
    <property type="match status" value="1"/>
</dbReference>
<name>A0A4Y3VMY3_9ACTN</name>
<dbReference type="SUPFAM" id="SSF63825">
    <property type="entry name" value="YWTD domain"/>
    <property type="match status" value="1"/>
</dbReference>
<reference evidence="4 5" key="1">
    <citation type="submission" date="2019-06" db="EMBL/GenBank/DDBJ databases">
        <title>Whole genome shotgun sequence of Streptomyces spinoverrucosus NBRC 14228.</title>
        <authorList>
            <person name="Hosoyama A."/>
            <person name="Uohara A."/>
            <person name="Ohji S."/>
            <person name="Ichikawa N."/>
        </authorList>
    </citation>
    <scope>NUCLEOTIDE SEQUENCE [LARGE SCALE GENOMIC DNA]</scope>
    <source>
        <strain evidence="4 5">NBRC 14228</strain>
    </source>
</reference>
<dbReference type="EMBL" id="BJND01000050">
    <property type="protein sequence ID" value="GEC08284.1"/>
    <property type="molecule type" value="Genomic_DNA"/>
</dbReference>
<keyword evidence="5" id="KW-1185">Reference proteome</keyword>
<dbReference type="Proteomes" id="UP000317881">
    <property type="component" value="Unassembled WGS sequence"/>
</dbReference>
<dbReference type="Gene3D" id="2.130.10.130">
    <property type="entry name" value="Integrin alpha, N-terminal"/>
    <property type="match status" value="1"/>
</dbReference>
<organism evidence="4 5">
    <name type="scientific">Streptomyces spinoverrucosus</name>
    <dbReference type="NCBI Taxonomy" id="284043"/>
    <lineage>
        <taxon>Bacteria</taxon>
        <taxon>Bacillati</taxon>
        <taxon>Actinomycetota</taxon>
        <taxon>Actinomycetes</taxon>
        <taxon>Kitasatosporales</taxon>
        <taxon>Streptomycetaceae</taxon>
        <taxon>Streptomyces</taxon>
    </lineage>
</organism>
<dbReference type="Pfam" id="PF13517">
    <property type="entry name" value="FG-GAP_3"/>
    <property type="match status" value="1"/>
</dbReference>